<comment type="caution">
    <text evidence="14">The sequence shown here is derived from an EMBL/GenBank/DDBJ whole genome shotgun (WGS) entry which is preliminary data.</text>
</comment>
<keyword evidence="7" id="KW-0444">Lipid biosynthesis</keyword>
<comment type="catalytic activity">
    <reaction evidence="1">
        <text>2 a mycocerosyl-[mycocerosic acid synthase] + a phthiocerol = a dimycocerosyl phthiocerol + 2 holo-[mycocerosic acid synthase].</text>
        <dbReference type="EC" id="2.3.1.282"/>
    </reaction>
</comment>
<evidence type="ECO:0000259" key="13">
    <source>
        <dbReference type="Pfam" id="PF16911"/>
    </source>
</evidence>
<evidence type="ECO:0000313" key="14">
    <source>
        <dbReference type="EMBL" id="TWS26398.1"/>
    </source>
</evidence>
<dbReference type="OrthoDB" id="3318646at2"/>
<evidence type="ECO:0000256" key="11">
    <source>
        <dbReference type="ARBA" id="ARBA00032317"/>
    </source>
</evidence>
<feature type="domain" description="Phthiocerol/phthiodiolone dimycocerosyl transferase C-terminal" evidence="13">
    <location>
        <begin position="190"/>
        <end position="381"/>
    </location>
</feature>
<organism evidence="14 15">
    <name type="scientific">Tsukamurella sputi</name>
    <dbReference type="NCBI Taxonomy" id="2591848"/>
    <lineage>
        <taxon>Bacteria</taxon>
        <taxon>Bacillati</taxon>
        <taxon>Actinomycetota</taxon>
        <taxon>Actinomycetes</taxon>
        <taxon>Mycobacteriales</taxon>
        <taxon>Tsukamurellaceae</taxon>
        <taxon>Tsukamurella</taxon>
    </lineage>
</organism>
<reference evidence="14 15" key="1">
    <citation type="submission" date="2019-06" db="EMBL/GenBank/DDBJ databases">
        <authorList>
            <person name="Teng J.L.L."/>
            <person name="Lee H.H."/>
            <person name="Lau S.K.P."/>
            <person name="Woo P.C.Y."/>
        </authorList>
    </citation>
    <scope>NUCLEOTIDE SEQUENCE [LARGE SCALE GENOMIC DNA]</scope>
    <source>
        <strain evidence="14 15">HKU70</strain>
    </source>
</reference>
<evidence type="ECO:0000313" key="15">
    <source>
        <dbReference type="Proteomes" id="UP000319792"/>
    </source>
</evidence>
<evidence type="ECO:0000256" key="7">
    <source>
        <dbReference type="ARBA" id="ARBA00022516"/>
    </source>
</evidence>
<dbReference type="Pfam" id="PF16911">
    <property type="entry name" value="PapA_C"/>
    <property type="match status" value="1"/>
</dbReference>
<dbReference type="GO" id="GO:0016746">
    <property type="term" value="F:acyltransferase activity"/>
    <property type="evidence" value="ECO:0007669"/>
    <property type="project" value="UniProtKB-KW"/>
</dbReference>
<evidence type="ECO:0000256" key="1">
    <source>
        <dbReference type="ARBA" id="ARBA00000026"/>
    </source>
</evidence>
<comment type="catalytic activity">
    <reaction evidence="3">
        <text>2 a mycocerosyl-[mycocerosic acid synthase] + a phthiodiolone = a dimycocerosyl phthiodiolone + 2 holo-[mycocerosic acid synthase].</text>
        <dbReference type="EC" id="2.3.1.282"/>
    </reaction>
</comment>
<dbReference type="RefSeq" id="WP_146431290.1">
    <property type="nucleotide sequence ID" value="NZ_VIGV01000001.1"/>
</dbReference>
<dbReference type="AlphaFoldDB" id="A0A5C5RUV3"/>
<evidence type="ECO:0000256" key="12">
    <source>
        <dbReference type="ARBA" id="ARBA00033407"/>
    </source>
</evidence>
<keyword evidence="9" id="KW-0012">Acyltransferase</keyword>
<keyword evidence="8" id="KW-0808">Transferase</keyword>
<dbReference type="Gene3D" id="3.30.559.10">
    <property type="entry name" value="Chloramphenicol acetyltransferase-like domain"/>
    <property type="match status" value="1"/>
</dbReference>
<proteinExistence type="inferred from homology"/>
<dbReference type="EMBL" id="VIGV01000001">
    <property type="protein sequence ID" value="TWS26398.1"/>
    <property type="molecule type" value="Genomic_DNA"/>
</dbReference>
<evidence type="ECO:0000256" key="4">
    <source>
        <dbReference type="ARBA" id="ARBA00006558"/>
    </source>
</evidence>
<gene>
    <name evidence="14" type="ORF">FK268_03960</name>
</gene>
<evidence type="ECO:0000256" key="2">
    <source>
        <dbReference type="ARBA" id="ARBA00000625"/>
    </source>
</evidence>
<evidence type="ECO:0000256" key="3">
    <source>
        <dbReference type="ARBA" id="ARBA00001907"/>
    </source>
</evidence>
<evidence type="ECO:0000256" key="6">
    <source>
        <dbReference type="ARBA" id="ARBA00013449"/>
    </source>
</evidence>
<dbReference type="Proteomes" id="UP000319792">
    <property type="component" value="Unassembled WGS sequence"/>
</dbReference>
<comment type="catalytic activity">
    <reaction evidence="2">
        <text>2 a mycocerosyl-[mycocerosic acid synthase] + a phenolphthiocerol = a dimycocerosyl phenolphthiocerol + 2 holo-[mycocerosic acid synthase].</text>
        <dbReference type="EC" id="2.3.1.282"/>
    </reaction>
</comment>
<evidence type="ECO:0000256" key="5">
    <source>
        <dbReference type="ARBA" id="ARBA00012866"/>
    </source>
</evidence>
<keyword evidence="15" id="KW-1185">Reference proteome</keyword>
<accession>A0A5C5RUV3</accession>
<evidence type="ECO:0000256" key="8">
    <source>
        <dbReference type="ARBA" id="ARBA00022679"/>
    </source>
</evidence>
<sequence>MTTTLRPLASSEIGFVGPHPTTCAFELTVRGPLDQDALADAFAALRAEHPALDAAVAPAGDGYAFVSPTAGAALTTGPEAPLVDPAHALARLHVTSVGDRHRVALAVSHALADGAHLFALLSRLWSHYTALVRTGATDVAAPRPFPGSAQRVLATLDVPKVSTGRARLDGARWYGSAPVLAPREADGAVLPETISLRFSPETTARFTEAAQENGVNALLSGTLLAAERAGFLGEDPAAPIRIGAMTLVDLRRRVRPLLDPTEVTNFVGASYSAPELTTAADPERVGAALAKTVRTDVRGGRALAALANAAASSATPEPPVVLSNLGPLDVELPDDLTAEDLRPVLSMDSTALHVPAGPRRAAPSATIHQVWTFRGRLGIEAITLGGTATTEARTAVADRIDALVHAAARRAPAA</sequence>
<evidence type="ECO:0000256" key="9">
    <source>
        <dbReference type="ARBA" id="ARBA00023315"/>
    </source>
</evidence>
<dbReference type="InterPro" id="IPR023213">
    <property type="entry name" value="CAT-like_dom_sf"/>
</dbReference>
<dbReference type="InterPro" id="IPR031641">
    <property type="entry name" value="PapA_C"/>
</dbReference>
<keyword evidence="7" id="KW-0443">Lipid metabolism</keyword>
<reference evidence="14 15" key="2">
    <citation type="submission" date="2019-08" db="EMBL/GenBank/DDBJ databases">
        <title>Tsukamurella conjunctivitidis sp. nov., Tsukamurella assacharolytica sp. nov. and Tsukamurella sputae sp. nov. isolated from patients with conjunctivitis, bacteraemia (lymphoma) and respiratory infection (sputum) in Hong Kong.</title>
        <authorList>
            <person name="Fok K.M.N."/>
            <person name="Fong J.Y.H."/>
        </authorList>
    </citation>
    <scope>NUCLEOTIDE SEQUENCE [LARGE SCALE GENOMIC DNA]</scope>
    <source>
        <strain evidence="14 15">HKU70</strain>
    </source>
</reference>
<dbReference type="Gene3D" id="3.30.559.30">
    <property type="entry name" value="Nonribosomal peptide synthetase, condensation domain"/>
    <property type="match status" value="1"/>
</dbReference>
<evidence type="ECO:0000256" key="10">
    <source>
        <dbReference type="ARBA" id="ARBA00030465"/>
    </source>
</evidence>
<name>A0A5C5RUV3_9ACTN</name>
<dbReference type="SUPFAM" id="SSF52777">
    <property type="entry name" value="CoA-dependent acyltransferases"/>
    <property type="match status" value="2"/>
</dbReference>
<dbReference type="EC" id="2.3.1.282" evidence="5"/>
<comment type="similarity">
    <text evidence="4">Belongs to the acyltransferase PapA5 family.</text>
</comment>
<protein>
    <recommendedName>
        <fullName evidence="6">Phthiocerol/phthiodiolone dimycocerosyl transferase</fullName>
        <ecNumber evidence="5">2.3.1.282</ecNumber>
    </recommendedName>
    <alternativeName>
        <fullName evidence="12">Acyltransferase PapA5</fullName>
    </alternativeName>
    <alternativeName>
        <fullName evidence="10">Phthiocerol/phthiodiolone O-acyltransferase</fullName>
    </alternativeName>
    <alternativeName>
        <fullName evidence="11">Polyketide synthase-associated protein A5</fullName>
    </alternativeName>
</protein>